<sequence>MVPVSGTDARECASLPQTSQEPIPSPGRVIAQSCGTGTIAGVATKPVKVTIQEVARAAGVSVTTVSRVLNDSPNVRPEKRAAVQRAIAELQYSPSRVAQSLKSRSFGVVALIVSDISNAFFAEIARSFERYCDEAGYTLMLCNTDWRQDRLARFLRDLPHRGVDGIIHCGITHLAEPAIRPLVESIASSGPPMVLTGREVEGIDLPTVVTDSVSGVAQALEHLWRTGRRRIAYLSGVDAHQSPIARERLDAFTAIAAERGFTIDPKLIESVGYEFEAGHRAIKRLLAAAPDLDAVLCAADQIAVGVLRGLGEFGRKVPGDVAVVGWDDTKLARYLDPPLTSVSVNLDDIASAATRMLTSAIQGLPAERTTTVACDLIIRASS</sequence>
<dbReference type="SMART" id="SM00354">
    <property type="entry name" value="HTH_LACI"/>
    <property type="match status" value="1"/>
</dbReference>
<keyword evidence="1" id="KW-0805">Transcription regulation</keyword>
<keyword evidence="2 6" id="KW-0238">DNA-binding</keyword>
<dbReference type="CDD" id="cd01392">
    <property type="entry name" value="HTH_LacI"/>
    <property type="match status" value="1"/>
</dbReference>
<evidence type="ECO:0000313" key="7">
    <source>
        <dbReference type="Proteomes" id="UP000440096"/>
    </source>
</evidence>
<dbReference type="InterPro" id="IPR028082">
    <property type="entry name" value="Peripla_BP_I"/>
</dbReference>
<dbReference type="SUPFAM" id="SSF47413">
    <property type="entry name" value="lambda repressor-like DNA-binding domains"/>
    <property type="match status" value="1"/>
</dbReference>
<keyword evidence="7" id="KW-1185">Reference proteome</keyword>
<dbReference type="InterPro" id="IPR000843">
    <property type="entry name" value="HTH_LacI"/>
</dbReference>
<evidence type="ECO:0000313" key="6">
    <source>
        <dbReference type="EMBL" id="MTD53019.1"/>
    </source>
</evidence>
<dbReference type="PANTHER" id="PTHR30146">
    <property type="entry name" value="LACI-RELATED TRANSCRIPTIONAL REPRESSOR"/>
    <property type="match status" value="1"/>
</dbReference>
<evidence type="ECO:0000256" key="1">
    <source>
        <dbReference type="ARBA" id="ARBA00023015"/>
    </source>
</evidence>
<dbReference type="Pfam" id="PF00356">
    <property type="entry name" value="LacI"/>
    <property type="match status" value="1"/>
</dbReference>
<dbReference type="PANTHER" id="PTHR30146:SF109">
    <property type="entry name" value="HTH-TYPE TRANSCRIPTIONAL REGULATOR GALS"/>
    <property type="match status" value="1"/>
</dbReference>
<dbReference type="OrthoDB" id="3258243at2"/>
<dbReference type="GO" id="GO:0000976">
    <property type="term" value="F:transcription cis-regulatory region binding"/>
    <property type="evidence" value="ECO:0007669"/>
    <property type="project" value="TreeGrafter"/>
</dbReference>
<evidence type="ECO:0000256" key="3">
    <source>
        <dbReference type="ARBA" id="ARBA00023163"/>
    </source>
</evidence>
<feature type="region of interest" description="Disordered" evidence="4">
    <location>
        <begin position="1"/>
        <end position="26"/>
    </location>
</feature>
<comment type="caution">
    <text evidence="6">The sequence shown here is derived from an EMBL/GenBank/DDBJ whole genome shotgun (WGS) entry which is preliminary data.</text>
</comment>
<reference evidence="6 7" key="1">
    <citation type="submission" date="2019-11" db="EMBL/GenBank/DDBJ databases">
        <title>Draft genome of Amycolatopsis RM579.</title>
        <authorList>
            <person name="Duangmal K."/>
            <person name="Mingma R."/>
        </authorList>
    </citation>
    <scope>NUCLEOTIDE SEQUENCE [LARGE SCALE GENOMIC DNA]</scope>
    <source>
        <strain evidence="6 7">RM579</strain>
    </source>
</reference>
<proteinExistence type="predicted"/>
<dbReference type="EMBL" id="WMBA01000003">
    <property type="protein sequence ID" value="MTD53019.1"/>
    <property type="molecule type" value="Genomic_DNA"/>
</dbReference>
<feature type="domain" description="HTH lacI-type" evidence="5">
    <location>
        <begin position="49"/>
        <end position="103"/>
    </location>
</feature>
<dbReference type="SUPFAM" id="SSF53822">
    <property type="entry name" value="Periplasmic binding protein-like I"/>
    <property type="match status" value="1"/>
</dbReference>
<organism evidence="6 7">
    <name type="scientific">Amycolatopsis pithecellobii</name>
    <dbReference type="NCBI Taxonomy" id="664692"/>
    <lineage>
        <taxon>Bacteria</taxon>
        <taxon>Bacillati</taxon>
        <taxon>Actinomycetota</taxon>
        <taxon>Actinomycetes</taxon>
        <taxon>Pseudonocardiales</taxon>
        <taxon>Pseudonocardiaceae</taxon>
        <taxon>Amycolatopsis</taxon>
    </lineage>
</organism>
<accession>A0A6N7YXF5</accession>
<protein>
    <submittedName>
        <fullName evidence="6">LacI family DNA-binding transcriptional regulator</fullName>
    </submittedName>
</protein>
<dbReference type="PRINTS" id="PR00036">
    <property type="entry name" value="HTHLACI"/>
</dbReference>
<dbReference type="InterPro" id="IPR046335">
    <property type="entry name" value="LacI/GalR-like_sensor"/>
</dbReference>
<evidence type="ECO:0000259" key="5">
    <source>
        <dbReference type="PROSITE" id="PS50932"/>
    </source>
</evidence>
<evidence type="ECO:0000256" key="2">
    <source>
        <dbReference type="ARBA" id="ARBA00023125"/>
    </source>
</evidence>
<dbReference type="Gene3D" id="1.10.260.40">
    <property type="entry name" value="lambda repressor-like DNA-binding domains"/>
    <property type="match status" value="1"/>
</dbReference>
<dbReference type="InterPro" id="IPR010982">
    <property type="entry name" value="Lambda_DNA-bd_dom_sf"/>
</dbReference>
<dbReference type="CDD" id="cd06267">
    <property type="entry name" value="PBP1_LacI_sugar_binding-like"/>
    <property type="match status" value="1"/>
</dbReference>
<dbReference type="Gene3D" id="3.40.50.2300">
    <property type="match status" value="2"/>
</dbReference>
<dbReference type="Proteomes" id="UP000440096">
    <property type="component" value="Unassembled WGS sequence"/>
</dbReference>
<dbReference type="GO" id="GO:0003700">
    <property type="term" value="F:DNA-binding transcription factor activity"/>
    <property type="evidence" value="ECO:0007669"/>
    <property type="project" value="TreeGrafter"/>
</dbReference>
<evidence type="ECO:0000256" key="4">
    <source>
        <dbReference type="SAM" id="MobiDB-lite"/>
    </source>
</evidence>
<keyword evidence="3" id="KW-0804">Transcription</keyword>
<dbReference type="PROSITE" id="PS50932">
    <property type="entry name" value="HTH_LACI_2"/>
    <property type="match status" value="1"/>
</dbReference>
<dbReference type="AlphaFoldDB" id="A0A6N7YXF5"/>
<dbReference type="Pfam" id="PF13377">
    <property type="entry name" value="Peripla_BP_3"/>
    <property type="match status" value="1"/>
</dbReference>
<dbReference type="PROSITE" id="PS00356">
    <property type="entry name" value="HTH_LACI_1"/>
    <property type="match status" value="1"/>
</dbReference>
<gene>
    <name evidence="6" type="ORF">GKO32_03365</name>
</gene>
<name>A0A6N7YXF5_9PSEU</name>